<feature type="compositionally biased region" description="Low complexity" evidence="5">
    <location>
        <begin position="136"/>
        <end position="157"/>
    </location>
</feature>
<evidence type="ECO:0000313" key="8">
    <source>
        <dbReference type="EMBL" id="MET1489903.1"/>
    </source>
</evidence>
<comment type="caution">
    <text evidence="8">The sequence shown here is derived from an EMBL/GenBank/DDBJ whole genome shotgun (WGS) entry which is preliminary data.</text>
</comment>
<dbReference type="RefSeq" id="WP_345923217.1">
    <property type="nucleotide sequence ID" value="NZ_JBDIVF010000001.1"/>
</dbReference>
<protein>
    <submittedName>
        <fullName evidence="8">TonB family protein</fullName>
    </submittedName>
</protein>
<dbReference type="InterPro" id="IPR037682">
    <property type="entry name" value="TonB_C"/>
</dbReference>
<accession>A0ABV2CPW8</accession>
<keyword evidence="3 6" id="KW-1133">Transmembrane helix</keyword>
<evidence type="ECO:0000259" key="7">
    <source>
        <dbReference type="PROSITE" id="PS52015"/>
    </source>
</evidence>
<dbReference type="Pfam" id="PF03544">
    <property type="entry name" value="TonB_C"/>
    <property type="match status" value="1"/>
</dbReference>
<evidence type="ECO:0000256" key="4">
    <source>
        <dbReference type="ARBA" id="ARBA00023136"/>
    </source>
</evidence>
<dbReference type="NCBIfam" id="TIGR01352">
    <property type="entry name" value="tonB_Cterm"/>
    <property type="match status" value="1"/>
</dbReference>
<dbReference type="Proteomes" id="UP001548590">
    <property type="component" value="Unassembled WGS sequence"/>
</dbReference>
<evidence type="ECO:0000256" key="6">
    <source>
        <dbReference type="SAM" id="Phobius"/>
    </source>
</evidence>
<dbReference type="PROSITE" id="PS52015">
    <property type="entry name" value="TONB_CTD"/>
    <property type="match status" value="1"/>
</dbReference>
<feature type="transmembrane region" description="Helical" evidence="6">
    <location>
        <begin position="27"/>
        <end position="47"/>
    </location>
</feature>
<dbReference type="SUPFAM" id="SSF74653">
    <property type="entry name" value="TolA/TonB C-terminal domain"/>
    <property type="match status" value="1"/>
</dbReference>
<evidence type="ECO:0000256" key="3">
    <source>
        <dbReference type="ARBA" id="ARBA00022989"/>
    </source>
</evidence>
<feature type="region of interest" description="Disordered" evidence="5">
    <location>
        <begin position="119"/>
        <end position="174"/>
    </location>
</feature>
<dbReference type="EMBL" id="JBEWLZ010000004">
    <property type="protein sequence ID" value="MET1489903.1"/>
    <property type="molecule type" value="Genomic_DNA"/>
</dbReference>
<dbReference type="Gene3D" id="3.30.2420.10">
    <property type="entry name" value="TonB"/>
    <property type="match status" value="1"/>
</dbReference>
<evidence type="ECO:0000256" key="5">
    <source>
        <dbReference type="SAM" id="MobiDB-lite"/>
    </source>
</evidence>
<sequence length="245" mass="25275">MKADDHLNVPTGLLRHDAQAARQRMGLAWLAAGGLHGLVLCALPWPAPAVQTPATPLVLEARLRAAPPAAVGQSADPEPPARPQRGTRPARPRIALPSEQPDAAPLTAPAAAVISVPTGAATESRPHPGTPDMSDTATAQAKAGGSSSTGATAGTDTPRSLRQRCPQQSEPAFPRRALRSGLASGRVELRLHLKADGSVGQAETLSTEPEGVFETAAIAAAMQWRCLPAAEAGSTVRVSFVFRAD</sequence>
<evidence type="ECO:0000313" key="9">
    <source>
        <dbReference type="Proteomes" id="UP001548590"/>
    </source>
</evidence>
<proteinExistence type="predicted"/>
<feature type="domain" description="TonB C-terminal" evidence="7">
    <location>
        <begin position="158"/>
        <end position="245"/>
    </location>
</feature>
<comment type="subcellular location">
    <subcellularLocation>
        <location evidence="1">Membrane</location>
        <topology evidence="1">Single-pass membrane protein</topology>
    </subcellularLocation>
</comment>
<keyword evidence="4 6" id="KW-0472">Membrane</keyword>
<dbReference type="InterPro" id="IPR006260">
    <property type="entry name" value="TonB/TolA_C"/>
</dbReference>
<organism evidence="8 9">
    <name type="scientific">Uliginosibacterium paludis</name>
    <dbReference type="NCBI Taxonomy" id="1615952"/>
    <lineage>
        <taxon>Bacteria</taxon>
        <taxon>Pseudomonadati</taxon>
        <taxon>Pseudomonadota</taxon>
        <taxon>Betaproteobacteria</taxon>
        <taxon>Rhodocyclales</taxon>
        <taxon>Zoogloeaceae</taxon>
        <taxon>Uliginosibacterium</taxon>
    </lineage>
</organism>
<name>A0ABV2CPW8_9RHOO</name>
<evidence type="ECO:0000256" key="2">
    <source>
        <dbReference type="ARBA" id="ARBA00022692"/>
    </source>
</evidence>
<evidence type="ECO:0000256" key="1">
    <source>
        <dbReference type="ARBA" id="ARBA00004167"/>
    </source>
</evidence>
<keyword evidence="2 6" id="KW-0812">Transmembrane</keyword>
<feature type="region of interest" description="Disordered" evidence="5">
    <location>
        <begin position="68"/>
        <end position="106"/>
    </location>
</feature>
<reference evidence="8 9" key="1">
    <citation type="submission" date="2024-07" db="EMBL/GenBank/DDBJ databases">
        <title>Uliginosibacterium paludis KCTC:42655.</title>
        <authorList>
            <person name="Kim M.K."/>
        </authorList>
    </citation>
    <scope>NUCLEOTIDE SEQUENCE [LARGE SCALE GENOMIC DNA]</scope>
    <source>
        <strain evidence="8 9">KCTC 42655</strain>
    </source>
</reference>
<gene>
    <name evidence="8" type="ORF">ABVT11_08695</name>
</gene>
<keyword evidence="9" id="KW-1185">Reference proteome</keyword>